<comment type="caution">
    <text evidence="1">The sequence shown here is derived from an EMBL/GenBank/DDBJ whole genome shotgun (WGS) entry which is preliminary data.</text>
</comment>
<accession>A0A512PCY5</accession>
<dbReference type="Proteomes" id="UP000321798">
    <property type="component" value="Unassembled WGS sequence"/>
</dbReference>
<dbReference type="EMBL" id="BKAL01000005">
    <property type="protein sequence ID" value="GEP69070.1"/>
    <property type="molecule type" value="Genomic_DNA"/>
</dbReference>
<name>A0A512PCY5_9CELL</name>
<evidence type="ECO:0000313" key="2">
    <source>
        <dbReference type="Proteomes" id="UP000321798"/>
    </source>
</evidence>
<sequence>MTPKDPFDLDVRTTERSLAVEPQGFTTFGTTCWSCSDTCYSECCPTPSLGKFCSNSCSC</sequence>
<evidence type="ECO:0000313" key="1">
    <source>
        <dbReference type="EMBL" id="GEP69070.1"/>
    </source>
</evidence>
<evidence type="ECO:0008006" key="3">
    <source>
        <dbReference type="Google" id="ProtNLM"/>
    </source>
</evidence>
<reference evidence="1 2" key="1">
    <citation type="submission" date="2019-07" db="EMBL/GenBank/DDBJ databases">
        <title>Whole genome shotgun sequence of Cellulomonas soli NBRC 109434.</title>
        <authorList>
            <person name="Hosoyama A."/>
            <person name="Uohara A."/>
            <person name="Ohji S."/>
            <person name="Ichikawa N."/>
        </authorList>
    </citation>
    <scope>NUCLEOTIDE SEQUENCE [LARGE SCALE GENOMIC DNA]</scope>
    <source>
        <strain evidence="1 2">NBRC 109434</strain>
    </source>
</reference>
<proteinExistence type="predicted"/>
<gene>
    <name evidence="1" type="ORF">CSO01_17850</name>
</gene>
<dbReference type="AlphaFoldDB" id="A0A512PCY5"/>
<keyword evidence="2" id="KW-1185">Reference proteome</keyword>
<organism evidence="1 2">
    <name type="scientific">Cellulomonas soli</name>
    <dbReference type="NCBI Taxonomy" id="931535"/>
    <lineage>
        <taxon>Bacteria</taxon>
        <taxon>Bacillati</taxon>
        <taxon>Actinomycetota</taxon>
        <taxon>Actinomycetes</taxon>
        <taxon>Micrococcales</taxon>
        <taxon>Cellulomonadaceae</taxon>
        <taxon>Cellulomonas</taxon>
    </lineage>
</organism>
<protein>
    <recommendedName>
        <fullName evidence="3">Lantibiotic</fullName>
    </recommendedName>
</protein>